<protein>
    <submittedName>
        <fullName evidence="2">Putative ixostatin</fullName>
    </submittedName>
</protein>
<keyword evidence="1" id="KW-0732">Signal</keyword>
<feature type="signal peptide" evidence="1">
    <location>
        <begin position="1"/>
        <end position="19"/>
    </location>
</feature>
<accession>A0A0K8RH36</accession>
<dbReference type="AlphaFoldDB" id="A0A0K8RH36"/>
<sequence>MIPTKCFLVFAMLPITCLMDYFRFCGVRVREAEETITRFTFFLCRRTAPRPYAEASVVTTTGSLWSNVWRGTQETQQKMTEECPNINFDSFHNTSKKTTLPNVLGTYCNARNIEKKLTGPWVGIAGPAIPLCKICCVNKRENGTLLYLSTKAPKSFPCGKGKKCNREGRCVKTK</sequence>
<feature type="chain" id="PRO_5005517584" evidence="1">
    <location>
        <begin position="20"/>
        <end position="174"/>
    </location>
</feature>
<name>A0A0K8RH36_IXORI</name>
<dbReference type="EMBL" id="GADI01003412">
    <property type="protein sequence ID" value="JAA70396.1"/>
    <property type="molecule type" value="mRNA"/>
</dbReference>
<reference evidence="2" key="1">
    <citation type="submission" date="2012-12" db="EMBL/GenBank/DDBJ databases">
        <title>Identification and characterization of a phenylalanine ammonia-lyase gene family in Isatis indigotica Fort.</title>
        <authorList>
            <person name="Liu Q."/>
            <person name="Chen J."/>
            <person name="Zhou X."/>
            <person name="Di P."/>
            <person name="Xiao Y."/>
            <person name="Xuan H."/>
            <person name="Zhang L."/>
            <person name="Chen W."/>
        </authorList>
    </citation>
    <scope>NUCLEOTIDE SEQUENCE</scope>
    <source>
        <tissue evidence="2">Salivary gland</tissue>
    </source>
</reference>
<evidence type="ECO:0000313" key="2">
    <source>
        <dbReference type="EMBL" id="JAA70396.1"/>
    </source>
</evidence>
<evidence type="ECO:0000256" key="1">
    <source>
        <dbReference type="SAM" id="SignalP"/>
    </source>
</evidence>
<organism evidence="2">
    <name type="scientific">Ixodes ricinus</name>
    <name type="common">Common tick</name>
    <name type="synonym">Acarus ricinus</name>
    <dbReference type="NCBI Taxonomy" id="34613"/>
    <lineage>
        <taxon>Eukaryota</taxon>
        <taxon>Metazoa</taxon>
        <taxon>Ecdysozoa</taxon>
        <taxon>Arthropoda</taxon>
        <taxon>Chelicerata</taxon>
        <taxon>Arachnida</taxon>
        <taxon>Acari</taxon>
        <taxon>Parasitiformes</taxon>
        <taxon>Ixodida</taxon>
        <taxon>Ixodoidea</taxon>
        <taxon>Ixodidae</taxon>
        <taxon>Ixodinae</taxon>
        <taxon>Ixodes</taxon>
    </lineage>
</organism>
<proteinExistence type="evidence at transcript level"/>